<evidence type="ECO:0000259" key="9">
    <source>
        <dbReference type="Pfam" id="PF01035"/>
    </source>
</evidence>
<reference evidence="10 11" key="1">
    <citation type="submission" date="2019-08" db="EMBL/GenBank/DDBJ databases">
        <authorList>
            <person name="Dong K."/>
        </authorList>
    </citation>
    <scope>NUCLEOTIDE SEQUENCE [LARGE SCALE GENOMIC DNA]</scope>
    <source>
        <strain evidence="10 11">M4-8</strain>
    </source>
</reference>
<dbReference type="SUPFAM" id="SSF53155">
    <property type="entry name" value="Methylated DNA-protein cysteine methyltransferase domain"/>
    <property type="match status" value="1"/>
</dbReference>
<sequence>MSYTWDAAPTPIGLLVAVFAGEALVSVDVTETDPLWEVERVARLLFETPVHEPGAARELARQADEYFDGRRRSFDLPLDWRLAGTGFAAQALQAITEIPYGETASYGEIAALAGRPRAARAVGSACRTTPFSLVVPVHRVIRSDGSVGEYGSSPETKRFLIQLEREALAAAATA</sequence>
<evidence type="ECO:0000256" key="6">
    <source>
        <dbReference type="ARBA" id="ARBA00022763"/>
    </source>
</evidence>
<name>A0A5C8HNS6_9MICO</name>
<protein>
    <recommendedName>
        <fullName evidence="3">methylated-DNA--[protein]-cysteine S-methyltransferase</fullName>
        <ecNumber evidence="3">2.1.1.63</ecNumber>
    </recommendedName>
</protein>
<keyword evidence="11" id="KW-1185">Reference proteome</keyword>
<comment type="similarity">
    <text evidence="2">Belongs to the MGMT family.</text>
</comment>
<dbReference type="EC" id="2.1.1.63" evidence="3"/>
<dbReference type="SUPFAM" id="SSF46767">
    <property type="entry name" value="Methylated DNA-protein cysteine methyltransferase, C-terminal domain"/>
    <property type="match status" value="1"/>
</dbReference>
<dbReference type="PANTHER" id="PTHR10815">
    <property type="entry name" value="METHYLATED-DNA--PROTEIN-CYSTEINE METHYLTRANSFERASE"/>
    <property type="match status" value="1"/>
</dbReference>
<proteinExistence type="inferred from homology"/>
<dbReference type="Pfam" id="PF01035">
    <property type="entry name" value="DNA_binding_1"/>
    <property type="match status" value="1"/>
</dbReference>
<dbReference type="InterPro" id="IPR036388">
    <property type="entry name" value="WH-like_DNA-bd_sf"/>
</dbReference>
<evidence type="ECO:0000256" key="2">
    <source>
        <dbReference type="ARBA" id="ARBA00008711"/>
    </source>
</evidence>
<evidence type="ECO:0000256" key="8">
    <source>
        <dbReference type="ARBA" id="ARBA00049348"/>
    </source>
</evidence>
<evidence type="ECO:0000256" key="7">
    <source>
        <dbReference type="ARBA" id="ARBA00023204"/>
    </source>
</evidence>
<dbReference type="GO" id="GO:0003908">
    <property type="term" value="F:methylated-DNA-[protein]-cysteine S-methyltransferase activity"/>
    <property type="evidence" value="ECO:0007669"/>
    <property type="project" value="UniProtKB-EC"/>
</dbReference>
<evidence type="ECO:0000313" key="10">
    <source>
        <dbReference type="EMBL" id="TXK04471.1"/>
    </source>
</evidence>
<dbReference type="AlphaFoldDB" id="A0A5C8HNS6"/>
<dbReference type="CDD" id="cd06445">
    <property type="entry name" value="ATase"/>
    <property type="match status" value="1"/>
</dbReference>
<feature type="domain" description="Methylated-DNA-[protein]-cysteine S-methyltransferase DNA binding" evidence="9">
    <location>
        <begin position="87"/>
        <end position="165"/>
    </location>
</feature>
<dbReference type="GO" id="GO:0032259">
    <property type="term" value="P:methylation"/>
    <property type="evidence" value="ECO:0007669"/>
    <property type="project" value="UniProtKB-KW"/>
</dbReference>
<dbReference type="InterPro" id="IPR036217">
    <property type="entry name" value="MethylDNA_cys_MeTrfase_DNAb"/>
</dbReference>
<evidence type="ECO:0000256" key="5">
    <source>
        <dbReference type="ARBA" id="ARBA00022679"/>
    </source>
</evidence>
<gene>
    <name evidence="10" type="ORF">FVP60_07165</name>
</gene>
<evidence type="ECO:0000256" key="1">
    <source>
        <dbReference type="ARBA" id="ARBA00001286"/>
    </source>
</evidence>
<comment type="caution">
    <text evidence="10">The sequence shown here is derived from an EMBL/GenBank/DDBJ whole genome shotgun (WGS) entry which is preliminary data.</text>
</comment>
<accession>A0A5C8HNS6</accession>
<comment type="catalytic activity">
    <reaction evidence="8">
        <text>a 6-O-methyl-2'-deoxyguanosine in DNA + L-cysteinyl-[protein] = S-methyl-L-cysteinyl-[protein] + a 2'-deoxyguanosine in DNA</text>
        <dbReference type="Rhea" id="RHEA:24000"/>
        <dbReference type="Rhea" id="RHEA-COMP:10131"/>
        <dbReference type="Rhea" id="RHEA-COMP:10132"/>
        <dbReference type="Rhea" id="RHEA-COMP:11367"/>
        <dbReference type="Rhea" id="RHEA-COMP:11368"/>
        <dbReference type="ChEBI" id="CHEBI:29950"/>
        <dbReference type="ChEBI" id="CHEBI:82612"/>
        <dbReference type="ChEBI" id="CHEBI:85445"/>
        <dbReference type="ChEBI" id="CHEBI:85448"/>
        <dbReference type="EC" id="2.1.1.63"/>
    </reaction>
</comment>
<dbReference type="RefSeq" id="WP_147825606.1">
    <property type="nucleotide sequence ID" value="NZ_BAAARG010000002.1"/>
</dbReference>
<dbReference type="NCBIfam" id="TIGR00589">
    <property type="entry name" value="ogt"/>
    <property type="match status" value="1"/>
</dbReference>
<organism evidence="10 11">
    <name type="scientific">Microbacterium mitrae</name>
    <dbReference type="NCBI Taxonomy" id="664640"/>
    <lineage>
        <taxon>Bacteria</taxon>
        <taxon>Bacillati</taxon>
        <taxon>Actinomycetota</taxon>
        <taxon>Actinomycetes</taxon>
        <taxon>Micrococcales</taxon>
        <taxon>Microbacteriaceae</taxon>
        <taxon>Microbacterium</taxon>
    </lineage>
</organism>
<comment type="catalytic activity">
    <reaction evidence="1">
        <text>a 4-O-methyl-thymidine in DNA + L-cysteinyl-[protein] = a thymidine in DNA + S-methyl-L-cysteinyl-[protein]</text>
        <dbReference type="Rhea" id="RHEA:53428"/>
        <dbReference type="Rhea" id="RHEA-COMP:10131"/>
        <dbReference type="Rhea" id="RHEA-COMP:10132"/>
        <dbReference type="Rhea" id="RHEA-COMP:13555"/>
        <dbReference type="Rhea" id="RHEA-COMP:13556"/>
        <dbReference type="ChEBI" id="CHEBI:29950"/>
        <dbReference type="ChEBI" id="CHEBI:82612"/>
        <dbReference type="ChEBI" id="CHEBI:137386"/>
        <dbReference type="ChEBI" id="CHEBI:137387"/>
        <dbReference type="EC" id="2.1.1.63"/>
    </reaction>
</comment>
<dbReference type="GO" id="GO:0006281">
    <property type="term" value="P:DNA repair"/>
    <property type="evidence" value="ECO:0007669"/>
    <property type="project" value="UniProtKB-KW"/>
</dbReference>
<dbReference type="OrthoDB" id="9802228at2"/>
<dbReference type="Gene3D" id="3.30.160.70">
    <property type="entry name" value="Methylated DNA-protein cysteine methyltransferase domain"/>
    <property type="match status" value="1"/>
</dbReference>
<keyword evidence="7" id="KW-0234">DNA repair</keyword>
<dbReference type="InterPro" id="IPR014048">
    <property type="entry name" value="MethylDNA_cys_MeTrfase_DNA-bd"/>
</dbReference>
<dbReference type="Gene3D" id="1.10.10.10">
    <property type="entry name" value="Winged helix-like DNA-binding domain superfamily/Winged helix DNA-binding domain"/>
    <property type="match status" value="1"/>
</dbReference>
<dbReference type="PANTHER" id="PTHR10815:SF13">
    <property type="entry name" value="METHYLATED-DNA--PROTEIN-CYSTEINE METHYLTRANSFERASE"/>
    <property type="match status" value="1"/>
</dbReference>
<keyword evidence="5 10" id="KW-0808">Transferase</keyword>
<dbReference type="Proteomes" id="UP000321196">
    <property type="component" value="Unassembled WGS sequence"/>
</dbReference>
<evidence type="ECO:0000313" key="11">
    <source>
        <dbReference type="Proteomes" id="UP000321196"/>
    </source>
</evidence>
<keyword evidence="4 10" id="KW-0489">Methyltransferase</keyword>
<evidence type="ECO:0000256" key="3">
    <source>
        <dbReference type="ARBA" id="ARBA00011918"/>
    </source>
</evidence>
<dbReference type="InterPro" id="IPR036631">
    <property type="entry name" value="MGMT_N_sf"/>
</dbReference>
<dbReference type="FunFam" id="1.10.10.10:FF:000214">
    <property type="entry name" value="Methylated-DNA--protein-cysteine methyltransferase"/>
    <property type="match status" value="1"/>
</dbReference>
<keyword evidence="6" id="KW-0227">DNA damage</keyword>
<evidence type="ECO:0000256" key="4">
    <source>
        <dbReference type="ARBA" id="ARBA00022603"/>
    </source>
</evidence>
<dbReference type="EMBL" id="VRSW01000002">
    <property type="protein sequence ID" value="TXK04471.1"/>
    <property type="molecule type" value="Genomic_DNA"/>
</dbReference>